<comment type="caution">
    <text evidence="1">The sequence shown here is derived from an EMBL/GenBank/DDBJ whole genome shotgun (WGS) entry which is preliminary data.</text>
</comment>
<name>A0AAJ5C3I8_9BASI</name>
<evidence type="ECO:0000313" key="1">
    <source>
        <dbReference type="EMBL" id="SNX82637.1"/>
    </source>
</evidence>
<accession>A0AAJ5C3I8</accession>
<dbReference type="AlphaFoldDB" id="A0AAJ5C3I8"/>
<dbReference type="EMBL" id="OAPG01000002">
    <property type="protein sequence ID" value="SNX82637.1"/>
    <property type="molecule type" value="Genomic_DNA"/>
</dbReference>
<keyword evidence="2" id="KW-1185">Reference proteome</keyword>
<evidence type="ECO:0000313" key="2">
    <source>
        <dbReference type="Proteomes" id="UP001294444"/>
    </source>
</evidence>
<proteinExistence type="predicted"/>
<sequence>MAKFKCLRFDACFPHGMRIRGGEKGKKGPENLACRSSRVFASRSEAASKETHRLPWCSQIDGAEKESFPVSQDPEFEALVACIMFDIPHTPRVCIHYALLISHILRESDKEERQTSSMCVEKHTKGWRASYHESSGWLQWETFRSDRVEIDPYAFLVACPKLRKMGISYWQQGP</sequence>
<dbReference type="Proteomes" id="UP001294444">
    <property type="component" value="Unassembled WGS sequence"/>
</dbReference>
<gene>
    <name evidence="1" type="ORF">MEPE_01343</name>
</gene>
<reference evidence="1" key="1">
    <citation type="submission" date="2023-10" db="EMBL/GenBank/DDBJ databases">
        <authorList>
            <person name="Guldener U."/>
        </authorList>
    </citation>
    <scope>NUCLEOTIDE SEQUENCE</scope>
    <source>
        <strain evidence="1">Mp4</strain>
    </source>
</reference>
<protein>
    <submittedName>
        <fullName evidence="1">Uncharacterized protein</fullName>
    </submittedName>
</protein>
<organism evidence="1 2">
    <name type="scientific">Melanopsichium pennsylvanicum</name>
    <dbReference type="NCBI Taxonomy" id="63383"/>
    <lineage>
        <taxon>Eukaryota</taxon>
        <taxon>Fungi</taxon>
        <taxon>Dikarya</taxon>
        <taxon>Basidiomycota</taxon>
        <taxon>Ustilaginomycotina</taxon>
        <taxon>Ustilaginomycetes</taxon>
        <taxon>Ustilaginales</taxon>
        <taxon>Ustilaginaceae</taxon>
        <taxon>Melanopsichium</taxon>
    </lineage>
</organism>